<name>A0A5N6KXI0_9ROSI</name>
<accession>A0A5N6KXI0</accession>
<evidence type="ECO:0000313" key="3">
    <source>
        <dbReference type="Proteomes" id="UP000327013"/>
    </source>
</evidence>
<keyword evidence="1" id="KW-0732">Signal</keyword>
<protein>
    <recommendedName>
        <fullName evidence="4">Secreted protein</fullName>
    </recommendedName>
</protein>
<evidence type="ECO:0008006" key="4">
    <source>
        <dbReference type="Google" id="ProtNLM"/>
    </source>
</evidence>
<reference evidence="2 3" key="1">
    <citation type="submission" date="2019-06" db="EMBL/GenBank/DDBJ databases">
        <title>A chromosomal-level reference genome of Carpinus fangiana (Coryloideae, Betulaceae).</title>
        <authorList>
            <person name="Yang X."/>
            <person name="Wang Z."/>
            <person name="Zhang L."/>
            <person name="Hao G."/>
            <person name="Liu J."/>
            <person name="Yang Y."/>
        </authorList>
    </citation>
    <scope>NUCLEOTIDE SEQUENCE [LARGE SCALE GENOMIC DNA]</scope>
    <source>
        <strain evidence="2">Cfa_2016G</strain>
        <tissue evidence="2">Leaf</tissue>
    </source>
</reference>
<organism evidence="2 3">
    <name type="scientific">Carpinus fangiana</name>
    <dbReference type="NCBI Taxonomy" id="176857"/>
    <lineage>
        <taxon>Eukaryota</taxon>
        <taxon>Viridiplantae</taxon>
        <taxon>Streptophyta</taxon>
        <taxon>Embryophyta</taxon>
        <taxon>Tracheophyta</taxon>
        <taxon>Spermatophyta</taxon>
        <taxon>Magnoliopsida</taxon>
        <taxon>eudicotyledons</taxon>
        <taxon>Gunneridae</taxon>
        <taxon>Pentapetalae</taxon>
        <taxon>rosids</taxon>
        <taxon>fabids</taxon>
        <taxon>Fagales</taxon>
        <taxon>Betulaceae</taxon>
        <taxon>Carpinus</taxon>
    </lineage>
</organism>
<evidence type="ECO:0000256" key="1">
    <source>
        <dbReference type="SAM" id="SignalP"/>
    </source>
</evidence>
<feature type="chain" id="PRO_5024423845" description="Secreted protein" evidence="1">
    <location>
        <begin position="28"/>
        <end position="130"/>
    </location>
</feature>
<dbReference type="EMBL" id="VIBQ01000016">
    <property type="protein sequence ID" value="KAB8356670.1"/>
    <property type="molecule type" value="Genomic_DNA"/>
</dbReference>
<dbReference type="Proteomes" id="UP000327013">
    <property type="component" value="Unassembled WGS sequence"/>
</dbReference>
<sequence>MSFVPDILKVNRLVVVLIVGSCACCRAATVNVSGLVALGGTLKRAREDGRRNTRCMQVVKIKLQVQRYILHSPWRCRSGHAGSRSVTYILTRAWQARFLLSVVVGCLTFICSFEQPFTPIYSLSFFHNLR</sequence>
<comment type="caution">
    <text evidence="2">The sequence shown here is derived from an EMBL/GenBank/DDBJ whole genome shotgun (WGS) entry which is preliminary data.</text>
</comment>
<keyword evidence="3" id="KW-1185">Reference proteome</keyword>
<dbReference type="AlphaFoldDB" id="A0A5N6KXI0"/>
<feature type="signal peptide" evidence="1">
    <location>
        <begin position="1"/>
        <end position="27"/>
    </location>
</feature>
<proteinExistence type="predicted"/>
<gene>
    <name evidence="2" type="ORF">FH972_024247</name>
</gene>
<evidence type="ECO:0000313" key="2">
    <source>
        <dbReference type="EMBL" id="KAB8356670.1"/>
    </source>
</evidence>